<dbReference type="InterPro" id="IPR000477">
    <property type="entry name" value="RT_dom"/>
</dbReference>
<name>A0A4Y2AUN4_ARAVE</name>
<evidence type="ECO:0000259" key="1">
    <source>
        <dbReference type="PROSITE" id="PS50878"/>
    </source>
</evidence>
<dbReference type="Pfam" id="PF00078">
    <property type="entry name" value="RVT_1"/>
    <property type="match status" value="1"/>
</dbReference>
<reference evidence="2 3" key="1">
    <citation type="journal article" date="2019" name="Sci. Rep.">
        <title>Orb-weaving spider Araneus ventricosus genome elucidates the spidroin gene catalogue.</title>
        <authorList>
            <person name="Kono N."/>
            <person name="Nakamura H."/>
            <person name="Ohtoshi R."/>
            <person name="Moran D.A.P."/>
            <person name="Shinohara A."/>
            <person name="Yoshida Y."/>
            <person name="Fujiwara M."/>
            <person name="Mori M."/>
            <person name="Tomita M."/>
            <person name="Arakawa K."/>
        </authorList>
    </citation>
    <scope>NUCLEOTIDE SEQUENCE [LARGE SCALE GENOMIC DNA]</scope>
</reference>
<feature type="domain" description="Reverse transcriptase" evidence="1">
    <location>
        <begin position="1"/>
        <end position="180"/>
    </location>
</feature>
<dbReference type="PROSITE" id="PS50878">
    <property type="entry name" value="RT_POL"/>
    <property type="match status" value="1"/>
</dbReference>
<dbReference type="PANTHER" id="PTHR33332">
    <property type="entry name" value="REVERSE TRANSCRIPTASE DOMAIN-CONTAINING PROTEIN"/>
    <property type="match status" value="1"/>
</dbReference>
<protein>
    <recommendedName>
        <fullName evidence="1">Reverse transcriptase domain-containing protein</fullName>
    </recommendedName>
</protein>
<dbReference type="Proteomes" id="UP000499080">
    <property type="component" value="Unassembled WGS sequence"/>
</dbReference>
<proteinExistence type="predicted"/>
<dbReference type="OrthoDB" id="8063529at2759"/>
<dbReference type="GO" id="GO:0071897">
    <property type="term" value="P:DNA biosynthetic process"/>
    <property type="evidence" value="ECO:0007669"/>
    <property type="project" value="UniProtKB-ARBA"/>
</dbReference>
<dbReference type="InterPro" id="IPR043502">
    <property type="entry name" value="DNA/RNA_pol_sf"/>
</dbReference>
<gene>
    <name evidence="2" type="ORF">AVEN_263727_1</name>
</gene>
<accession>A0A4Y2AUN4</accession>
<evidence type="ECO:0000313" key="3">
    <source>
        <dbReference type="Proteomes" id="UP000499080"/>
    </source>
</evidence>
<comment type="caution">
    <text evidence="2">The sequence shown here is derived from an EMBL/GenBank/DDBJ whole genome shotgun (WGS) entry which is preliminary data.</text>
</comment>
<dbReference type="EMBL" id="BGPR01000029">
    <property type="protein sequence ID" value="GBL82654.1"/>
    <property type="molecule type" value="Genomic_DNA"/>
</dbReference>
<dbReference type="AlphaFoldDB" id="A0A4Y2AUN4"/>
<sequence>MAKRSTSTNLLCLTDKIISAFEDNCQLDVIYTDFSKAFDSIDFGILMRKLRIIGFHVNLAQWLSSYLSNQTLYVYFNNVVSDAFSNTSGVPQGLNLDPFLFILFINYLCGEFDFSGCLLFADDLKFFRQIRSSADAALLQNDLDNLYQWCIINKLLLNTEKCSILSFTRKSQPIFYSYQINDILLRRSKSVTDLGVTFDTRLDFSQHIDNIVSKAYTKLGFIKLLKQHESYFGTVLVILNLGQMTRTTPELAPPLQAAAPEGRCLATTYDLTCNRLHTRWILSGIGLRTRNPPDPMLRP</sequence>
<keyword evidence="3" id="KW-1185">Reference proteome</keyword>
<dbReference type="SUPFAM" id="SSF56672">
    <property type="entry name" value="DNA/RNA polymerases"/>
    <property type="match status" value="1"/>
</dbReference>
<evidence type="ECO:0000313" key="2">
    <source>
        <dbReference type="EMBL" id="GBL82654.1"/>
    </source>
</evidence>
<organism evidence="2 3">
    <name type="scientific">Araneus ventricosus</name>
    <name type="common">Orbweaver spider</name>
    <name type="synonym">Epeira ventricosa</name>
    <dbReference type="NCBI Taxonomy" id="182803"/>
    <lineage>
        <taxon>Eukaryota</taxon>
        <taxon>Metazoa</taxon>
        <taxon>Ecdysozoa</taxon>
        <taxon>Arthropoda</taxon>
        <taxon>Chelicerata</taxon>
        <taxon>Arachnida</taxon>
        <taxon>Araneae</taxon>
        <taxon>Araneomorphae</taxon>
        <taxon>Entelegynae</taxon>
        <taxon>Araneoidea</taxon>
        <taxon>Araneidae</taxon>
        <taxon>Araneus</taxon>
    </lineage>
</organism>